<organism evidence="3 4">
    <name type="scientific">Veillonella tobetsuensis</name>
    <dbReference type="NCBI Taxonomy" id="1110546"/>
    <lineage>
        <taxon>Bacteria</taxon>
        <taxon>Bacillati</taxon>
        <taxon>Bacillota</taxon>
        <taxon>Negativicutes</taxon>
        <taxon>Veillonellales</taxon>
        <taxon>Veillonellaceae</taxon>
        <taxon>Veillonella</taxon>
    </lineage>
</organism>
<reference evidence="2 5" key="2">
    <citation type="submission" date="2019-03" db="EMBL/GenBank/DDBJ databases">
        <title>Draft genome sequences of two Veillonella tobetsuensis clinical isolates from intraoperative bronchial fluids of elderly patients with pulmonary carcinoma.</title>
        <authorList>
            <person name="Akiyama T."/>
        </authorList>
    </citation>
    <scope>NUCLEOTIDE SEQUENCE [LARGE SCALE GENOMIC DNA]</scope>
    <source>
        <strain evidence="2 5">PAGU 1579</strain>
    </source>
</reference>
<dbReference type="EMBL" id="BJCR01000089">
    <property type="protein sequence ID" value="GCL70043.1"/>
    <property type="molecule type" value="Genomic_DNA"/>
</dbReference>
<dbReference type="RefSeq" id="WP_059362680.1">
    <property type="nucleotide sequence ID" value="NZ_BBXI01000013.1"/>
</dbReference>
<dbReference type="OrthoDB" id="5451070at2"/>
<dbReference type="Pfam" id="PF11299">
    <property type="entry name" value="DUF3100"/>
    <property type="match status" value="1"/>
</dbReference>
<evidence type="ECO:0000313" key="5">
    <source>
        <dbReference type="Proteomes" id="UP000303581"/>
    </source>
</evidence>
<keyword evidence="1" id="KW-1133">Transmembrane helix</keyword>
<feature type="transmembrane region" description="Helical" evidence="1">
    <location>
        <begin position="180"/>
        <end position="209"/>
    </location>
</feature>
<accession>A0A2S7ZNM7</accession>
<evidence type="ECO:0000313" key="3">
    <source>
        <dbReference type="EMBL" id="PQL24888.1"/>
    </source>
</evidence>
<dbReference type="STRING" id="1110546.GCA_001078375_01132"/>
<dbReference type="InterPro" id="IPR021450">
    <property type="entry name" value="DUF3100"/>
</dbReference>
<reference evidence="3 4" key="1">
    <citation type="submission" date="2018-01" db="EMBL/GenBank/DDBJ databases">
        <title>Draft genome sequences of clinical isolates and type strains of oral Veillonella including Veillonella infantum sp., nov.</title>
        <authorList>
            <person name="Mashima I."/>
            <person name="Liao Y.-C."/>
            <person name="Sabharwal A."/>
            <person name="Haase E.M."/>
            <person name="Nakazawa F."/>
            <person name="Scannapieco F.A."/>
        </authorList>
    </citation>
    <scope>NUCLEOTIDE SEQUENCE [LARGE SCALE GENOMIC DNA]</scope>
    <source>
        <strain evidence="3 4">Y6</strain>
    </source>
</reference>
<gene>
    <name evidence="2" type="ORF">PAGU1579_18120</name>
    <name evidence="3" type="ORF">VTHSUH11_07855</name>
</gene>
<comment type="caution">
    <text evidence="3">The sequence shown here is derived from an EMBL/GenBank/DDBJ whole genome shotgun (WGS) entry which is preliminary data.</text>
</comment>
<keyword evidence="1" id="KW-0812">Transmembrane</keyword>
<protein>
    <submittedName>
        <fullName evidence="3">DUF3100 domain-containing protein</fullName>
    </submittedName>
</protein>
<dbReference type="EMBL" id="PPDF01000012">
    <property type="protein sequence ID" value="PQL24888.1"/>
    <property type="molecule type" value="Genomic_DNA"/>
</dbReference>
<feature type="transmembrane region" description="Helical" evidence="1">
    <location>
        <begin position="7"/>
        <end position="25"/>
    </location>
</feature>
<evidence type="ECO:0000256" key="1">
    <source>
        <dbReference type="SAM" id="Phobius"/>
    </source>
</evidence>
<keyword evidence="5" id="KW-1185">Reference proteome</keyword>
<feature type="transmembrane region" description="Helical" evidence="1">
    <location>
        <begin position="31"/>
        <end position="51"/>
    </location>
</feature>
<feature type="transmembrane region" description="Helical" evidence="1">
    <location>
        <begin position="216"/>
        <end position="240"/>
    </location>
</feature>
<dbReference type="Proteomes" id="UP000238877">
    <property type="component" value="Unassembled WGS sequence"/>
</dbReference>
<feature type="transmembrane region" description="Helical" evidence="1">
    <location>
        <begin position="63"/>
        <end position="81"/>
    </location>
</feature>
<dbReference type="Proteomes" id="UP000303581">
    <property type="component" value="Unassembled WGS sequence"/>
</dbReference>
<dbReference type="AlphaFoldDB" id="A0A2S7ZNM7"/>
<feature type="transmembrane region" description="Helical" evidence="1">
    <location>
        <begin position="101"/>
        <end position="119"/>
    </location>
</feature>
<keyword evidence="1" id="KW-0472">Membrane</keyword>
<evidence type="ECO:0000313" key="4">
    <source>
        <dbReference type="Proteomes" id="UP000238877"/>
    </source>
</evidence>
<evidence type="ECO:0000313" key="2">
    <source>
        <dbReference type="EMBL" id="GCL70043.1"/>
    </source>
</evidence>
<feature type="transmembrane region" description="Helical" evidence="1">
    <location>
        <begin position="152"/>
        <end position="174"/>
    </location>
</feature>
<sequence length="267" mass="28466">MQLLGNLRIHFLALVLTVVAEFIGIKRLGPVVFLPLLYALILGLLISIPKFKILTIKQMENSADYIGIAVMILMVKVGLGIGPNLGVLASAGWALLVQELGHFLGTIIFGLPVALLVGMRREAVGACYSVDREPNVAIIIDKFGFSSPEGRGVMGMYICGVLIGAMWSSVLAGLLSNTGWFHPLALAMGAGVGSASMMAAATAPIVAVYPAYEQQIMALAGAANLLTTVLGVYFGLFISLPIMEKSYNFFTGRTREQDLAEEVAHHE</sequence>
<name>A0A2S7ZNM7_9FIRM</name>
<proteinExistence type="predicted"/>